<keyword evidence="10" id="KW-0325">Glycoprotein</keyword>
<evidence type="ECO:0000256" key="7">
    <source>
        <dbReference type="ARBA" id="ARBA00022525"/>
    </source>
</evidence>
<dbReference type="EMBL" id="BAZW01000006">
    <property type="protein sequence ID" value="GAO29053.1"/>
    <property type="molecule type" value="Genomic_DNA"/>
</dbReference>
<evidence type="ECO:0000259" key="17">
    <source>
        <dbReference type="Pfam" id="PF00703"/>
    </source>
</evidence>
<dbReference type="PANTHER" id="PTHR43730">
    <property type="entry name" value="BETA-MANNOSIDASE"/>
    <property type="match status" value="1"/>
</dbReference>
<evidence type="ECO:0000259" key="20">
    <source>
        <dbReference type="Pfam" id="PF22666"/>
    </source>
</evidence>
<dbReference type="FunFam" id="2.60.120.260:FF:000060">
    <property type="entry name" value="Probable beta-mannosidase"/>
    <property type="match status" value="1"/>
</dbReference>
<dbReference type="PROSITE" id="PS51257">
    <property type="entry name" value="PROKAR_LIPOPROTEIN"/>
    <property type="match status" value="1"/>
</dbReference>
<comment type="pathway">
    <text evidence="4">Glycan metabolism; N-glycan degradation.</text>
</comment>
<sequence length="860" mass="98372">MIPMKTLWFLYLIMMAMVTSCGMTKDKAEQAIEINGPWEFSEAGTNEWLSAKVPGTVHADLLANGKMADPHFRKNENSVQWVEDKDWVYRTTFQVDADILNKDLVELDFQGLDTYADVYLNDSLLLSADNMFVGYVVDVKAALVEGKNSLRVYFHSPVEKGMEKLRQLDYLIPAVNEQAPEAERTNVFTRKAPFHYGWDWGPRLVTSGIWRPVVLRAADKARIEDVFVETVAISEDKAELRGFVEVIVLEEGIYELTLMADGDLEAFRTKVNLAPGLQLVPVSFDIHQPKLWWSNGLGDPYLYHFQFELQKEGEVVGEHALNFGVRTLRLVQTPDEEGRSFYFEVNGVPVFMKGANVIPSNTLTPSVDKVTYERLIGNAVDAHMNMLRVWGGAIYEEDYFYELCDRNGILVWQDFMFACALQPGDKAHLENIRQEAEYNVKRLRNYACMALWCGNNENLHGLHHWWNDMFEPEVEAYMWETYNRIFLDILPAAVEKHHPGMDYWSTSPSAYGDQLADRLSGDEHDWTIWFGQKPFSAYGEDVPRFVSEYGLQAFPGMHTIKDFSTEEDWAWDSEVMRHRQRGQMGYVEPDFDGNDMIRRYMARYYQVPEKFEDFVYVSQLLQAKAYKTALESHRRNMPHCMGSLYWQLNDSWPTISWATVDFYGRWKAAHYAVRKANEEVIISSVVTGNRIKVFAVSDRLEPFEGELKGTLMGLNGTVLLSEKVPVSVAANTSTEIFEDTFGAFITPEMDISSLMVVLELIEKDSVIADNIAYMAEPKDLPLARAEVKTTMEATDKGYALTLTCPVLAKDVFVDTPHGDVFVSENYFDLIPGRPKTIQLISSHSLDRDKDIVIKTLNDLK</sequence>
<feature type="domain" description="Beta-mannosidase Ig-fold" evidence="18">
    <location>
        <begin position="782"/>
        <end position="858"/>
    </location>
</feature>
<evidence type="ECO:0000256" key="6">
    <source>
        <dbReference type="ARBA" id="ARBA00012754"/>
    </source>
</evidence>
<feature type="domain" description="Mannosidase Ig/CBM-like" evidence="19">
    <location>
        <begin position="690"/>
        <end position="779"/>
    </location>
</feature>
<dbReference type="EC" id="3.2.1.25" evidence="6"/>
<dbReference type="Gene3D" id="3.20.20.80">
    <property type="entry name" value="Glycosidases"/>
    <property type="match status" value="1"/>
</dbReference>
<evidence type="ECO:0000256" key="10">
    <source>
        <dbReference type="ARBA" id="ARBA00023180"/>
    </source>
</evidence>
<evidence type="ECO:0000256" key="9">
    <source>
        <dbReference type="ARBA" id="ARBA00022801"/>
    </source>
</evidence>
<dbReference type="GO" id="GO:0005576">
    <property type="term" value="C:extracellular region"/>
    <property type="evidence" value="ECO:0007669"/>
    <property type="project" value="UniProtKB-SubCell"/>
</dbReference>
<comment type="subcellular location">
    <subcellularLocation>
        <location evidence="2">Lysosome</location>
    </subcellularLocation>
    <subcellularLocation>
        <location evidence="3">Secreted</location>
    </subcellularLocation>
</comment>
<comment type="caution">
    <text evidence="21">The sequence shown here is derived from an EMBL/GenBank/DDBJ whole genome shotgun (WGS) entry which is preliminary data.</text>
</comment>
<feature type="signal peptide" evidence="16">
    <location>
        <begin position="1"/>
        <end position="22"/>
    </location>
</feature>
<dbReference type="GO" id="GO:0005975">
    <property type="term" value="P:carbohydrate metabolic process"/>
    <property type="evidence" value="ECO:0007669"/>
    <property type="project" value="InterPro"/>
</dbReference>
<protein>
    <recommendedName>
        <fullName evidence="14">Beta-mannosidase B</fullName>
        <ecNumber evidence="6">3.2.1.25</ecNumber>
    </recommendedName>
    <alternativeName>
        <fullName evidence="15">Mannanase B</fullName>
    </alternativeName>
</protein>
<feature type="chain" id="PRO_5002428615" description="Beta-mannosidase B" evidence="16">
    <location>
        <begin position="23"/>
        <end position="860"/>
    </location>
</feature>
<evidence type="ECO:0000256" key="3">
    <source>
        <dbReference type="ARBA" id="ARBA00004613"/>
    </source>
</evidence>
<evidence type="ECO:0000259" key="18">
    <source>
        <dbReference type="Pfam" id="PF17753"/>
    </source>
</evidence>
<dbReference type="GO" id="GO:0006516">
    <property type="term" value="P:glycoprotein catabolic process"/>
    <property type="evidence" value="ECO:0007669"/>
    <property type="project" value="TreeGrafter"/>
</dbReference>
<reference evidence="21 22" key="1">
    <citation type="journal article" date="2015" name="Microbes Environ.">
        <title>Distribution and evolution of nitrogen fixation genes in the phylum bacteroidetes.</title>
        <authorList>
            <person name="Inoue J."/>
            <person name="Oshima K."/>
            <person name="Suda W."/>
            <person name="Sakamoto M."/>
            <person name="Iino T."/>
            <person name="Noda S."/>
            <person name="Hongoh Y."/>
            <person name="Hattori M."/>
            <person name="Ohkuma M."/>
        </authorList>
    </citation>
    <scope>NUCLEOTIDE SEQUENCE [LARGE SCALE GENOMIC DNA]</scope>
    <source>
        <strain evidence="21">JCM 15548</strain>
    </source>
</reference>
<evidence type="ECO:0000256" key="2">
    <source>
        <dbReference type="ARBA" id="ARBA00004371"/>
    </source>
</evidence>
<evidence type="ECO:0000256" key="11">
    <source>
        <dbReference type="ARBA" id="ARBA00023228"/>
    </source>
</evidence>
<dbReference type="GO" id="GO:0004567">
    <property type="term" value="F:beta-mannosidase activity"/>
    <property type="evidence" value="ECO:0007669"/>
    <property type="project" value="UniProtKB-EC"/>
</dbReference>
<dbReference type="InterPro" id="IPR041625">
    <property type="entry name" value="Beta-mannosidase_Ig"/>
</dbReference>
<dbReference type="Pfam" id="PF17753">
    <property type="entry name" value="Ig_mannosidase"/>
    <property type="match status" value="1"/>
</dbReference>
<dbReference type="Proteomes" id="UP000032900">
    <property type="component" value="Unassembled WGS sequence"/>
</dbReference>
<dbReference type="InterPro" id="IPR036156">
    <property type="entry name" value="Beta-gal/glucu_dom_sf"/>
</dbReference>
<dbReference type="PANTHER" id="PTHR43730:SF1">
    <property type="entry name" value="BETA-MANNOSIDASE"/>
    <property type="match status" value="1"/>
</dbReference>
<dbReference type="Pfam" id="PF00703">
    <property type="entry name" value="Glyco_hydro_2"/>
    <property type="match status" value="1"/>
</dbReference>
<feature type="domain" description="Beta-mannosidase-like galactose-binding" evidence="20">
    <location>
        <begin position="38"/>
        <end position="211"/>
    </location>
</feature>
<keyword evidence="8 16" id="KW-0732">Signal</keyword>
<evidence type="ECO:0000256" key="12">
    <source>
        <dbReference type="ARBA" id="ARBA00023295"/>
    </source>
</evidence>
<dbReference type="SUPFAM" id="SSF51445">
    <property type="entry name" value="(Trans)glycosidases"/>
    <property type="match status" value="1"/>
</dbReference>
<dbReference type="InterPro" id="IPR013783">
    <property type="entry name" value="Ig-like_fold"/>
</dbReference>
<dbReference type="FunFam" id="3.20.20.80:FF:000050">
    <property type="entry name" value="Beta-mannosidase B"/>
    <property type="match status" value="1"/>
</dbReference>
<organism evidence="21 22">
    <name type="scientific">Geofilum rubicundum JCM 15548</name>
    <dbReference type="NCBI Taxonomy" id="1236989"/>
    <lineage>
        <taxon>Bacteria</taxon>
        <taxon>Pseudomonadati</taxon>
        <taxon>Bacteroidota</taxon>
        <taxon>Bacteroidia</taxon>
        <taxon>Marinilabiliales</taxon>
        <taxon>Marinilabiliaceae</taxon>
        <taxon>Geofilum</taxon>
    </lineage>
</organism>
<keyword evidence="22" id="KW-1185">Reference proteome</keyword>
<dbReference type="InterPro" id="IPR017853">
    <property type="entry name" value="GH"/>
</dbReference>
<dbReference type="Pfam" id="PF17786">
    <property type="entry name" value="Mannosidase_ig"/>
    <property type="match status" value="1"/>
</dbReference>
<evidence type="ECO:0000256" key="8">
    <source>
        <dbReference type="ARBA" id="ARBA00022729"/>
    </source>
</evidence>
<dbReference type="InterPro" id="IPR006102">
    <property type="entry name" value="Ig-like_GH2"/>
</dbReference>
<evidence type="ECO:0000256" key="15">
    <source>
        <dbReference type="ARBA" id="ARBA00041614"/>
    </source>
</evidence>
<keyword evidence="7" id="KW-0964">Secreted</keyword>
<gene>
    <name evidence="21" type="ORF">JCM15548_11208</name>
</gene>
<comment type="similarity">
    <text evidence="13">Belongs to the glycosyl hydrolase 2 family. Beta-mannosidase B subfamily.</text>
</comment>
<evidence type="ECO:0000256" key="1">
    <source>
        <dbReference type="ARBA" id="ARBA00000829"/>
    </source>
</evidence>
<dbReference type="Gene3D" id="2.60.40.10">
    <property type="entry name" value="Immunoglobulins"/>
    <property type="match status" value="3"/>
</dbReference>
<keyword evidence="11" id="KW-0458">Lysosome</keyword>
<evidence type="ECO:0000256" key="13">
    <source>
        <dbReference type="ARBA" id="ARBA00038429"/>
    </source>
</evidence>
<dbReference type="InterPro" id="IPR041447">
    <property type="entry name" value="Mannosidase_ig"/>
</dbReference>
<accession>A0A0E9LUS7</accession>
<evidence type="ECO:0000256" key="14">
    <source>
        <dbReference type="ARBA" id="ARBA00041069"/>
    </source>
</evidence>
<feature type="domain" description="Glycoside hydrolase family 2 immunoglobulin-like beta-sandwich" evidence="17">
    <location>
        <begin position="221"/>
        <end position="326"/>
    </location>
</feature>
<evidence type="ECO:0000256" key="5">
    <source>
        <dbReference type="ARBA" id="ARBA00011738"/>
    </source>
</evidence>
<evidence type="ECO:0000313" key="22">
    <source>
        <dbReference type="Proteomes" id="UP000032900"/>
    </source>
</evidence>
<dbReference type="InterPro" id="IPR054593">
    <property type="entry name" value="Beta-mannosidase-like_N2"/>
</dbReference>
<dbReference type="InterPro" id="IPR050887">
    <property type="entry name" value="Beta-mannosidase_GH2"/>
</dbReference>
<name>A0A0E9LUS7_9BACT</name>
<keyword evidence="9" id="KW-0378">Hydrolase</keyword>
<dbReference type="Pfam" id="PF22666">
    <property type="entry name" value="Glyco_hydro_2_N2"/>
    <property type="match status" value="1"/>
</dbReference>
<dbReference type="SUPFAM" id="SSF49303">
    <property type="entry name" value="beta-Galactosidase/glucuronidase domain"/>
    <property type="match status" value="3"/>
</dbReference>
<evidence type="ECO:0000256" key="4">
    <source>
        <dbReference type="ARBA" id="ARBA00004740"/>
    </source>
</evidence>
<dbReference type="Gene3D" id="2.60.120.260">
    <property type="entry name" value="Galactose-binding domain-like"/>
    <property type="match status" value="1"/>
</dbReference>
<evidence type="ECO:0000259" key="19">
    <source>
        <dbReference type="Pfam" id="PF17786"/>
    </source>
</evidence>
<comment type="subunit">
    <text evidence="5">Homodimer.</text>
</comment>
<dbReference type="AlphaFoldDB" id="A0A0E9LUS7"/>
<comment type="catalytic activity">
    <reaction evidence="1">
        <text>Hydrolysis of terminal, non-reducing beta-D-mannose residues in beta-D-mannosides.</text>
        <dbReference type="EC" id="3.2.1.25"/>
    </reaction>
</comment>
<evidence type="ECO:0000256" key="16">
    <source>
        <dbReference type="SAM" id="SignalP"/>
    </source>
</evidence>
<evidence type="ECO:0000313" key="21">
    <source>
        <dbReference type="EMBL" id="GAO29053.1"/>
    </source>
</evidence>
<keyword evidence="12" id="KW-0326">Glycosidase</keyword>
<dbReference type="InterPro" id="IPR008979">
    <property type="entry name" value="Galactose-bd-like_sf"/>
</dbReference>
<dbReference type="STRING" id="1236989.JCM15548_11208"/>
<proteinExistence type="inferred from homology"/>
<dbReference type="GO" id="GO:0005764">
    <property type="term" value="C:lysosome"/>
    <property type="evidence" value="ECO:0007669"/>
    <property type="project" value="UniProtKB-SubCell"/>
</dbReference>
<dbReference type="SUPFAM" id="SSF49785">
    <property type="entry name" value="Galactose-binding domain-like"/>
    <property type="match status" value="1"/>
</dbReference>